<feature type="binding site" evidence="8">
    <location>
        <position position="252"/>
    </location>
    <ligand>
        <name>Mg(2+)</name>
        <dbReference type="ChEBI" id="CHEBI:18420"/>
    </ligand>
</feature>
<comment type="function">
    <text evidence="7">Catalyzes the initial step of the lipid cycle reactions in the biosynthesis of the cell wall peptidoglycan: transfers peptidoglycan precursor phospho-MurNAc-pentapeptide from UDP-MurNAc-pentapeptide onto the lipid carrier undecaprenyl phosphate, yielding undecaprenyl-pyrophosphoryl-MurNAc-pentapeptide, known as lipid I.</text>
</comment>
<comment type="pathway">
    <text evidence="7">Cell wall biogenesis; peptidoglycan biosynthesis.</text>
</comment>
<keyword evidence="4 7" id="KW-0812">Transmembrane</keyword>
<keyword evidence="7" id="KW-0573">Peptidoglycan synthesis</keyword>
<keyword evidence="6 7" id="KW-0472">Membrane</keyword>
<comment type="caution">
    <text evidence="9">The sequence shown here is derived from an EMBL/GenBank/DDBJ whole genome shotgun (WGS) entry which is preliminary data.</text>
</comment>
<dbReference type="EC" id="2.7.8.13" evidence="7"/>
<keyword evidence="3 7" id="KW-0808">Transferase</keyword>
<feature type="transmembrane region" description="Helical" evidence="7">
    <location>
        <begin position="272"/>
        <end position="294"/>
    </location>
</feature>
<feature type="transmembrane region" description="Helical" evidence="7">
    <location>
        <begin position="248"/>
        <end position="266"/>
    </location>
</feature>
<protein>
    <recommendedName>
        <fullName evidence="7">Phospho-N-acetylmuramoyl-pentapeptide-transferase</fullName>
        <ecNumber evidence="7">2.7.8.13</ecNumber>
    </recommendedName>
    <alternativeName>
        <fullName evidence="7">UDP-MurNAc-pentapeptide phosphotransferase</fullName>
    </alternativeName>
</protein>
<evidence type="ECO:0000256" key="6">
    <source>
        <dbReference type="ARBA" id="ARBA00023136"/>
    </source>
</evidence>
<comment type="cofactor">
    <cofactor evidence="7 8">
        <name>Mg(2+)</name>
        <dbReference type="ChEBI" id="CHEBI:18420"/>
    </cofactor>
</comment>
<dbReference type="GO" id="GO:0009252">
    <property type="term" value="P:peptidoglycan biosynthetic process"/>
    <property type="evidence" value="ECO:0007669"/>
    <property type="project" value="UniProtKB-UniRule"/>
</dbReference>
<reference evidence="9 10" key="1">
    <citation type="journal article" date="2015" name="Nature">
        <title>rRNA introns, odd ribosomes, and small enigmatic genomes across a large radiation of phyla.</title>
        <authorList>
            <person name="Brown C.T."/>
            <person name="Hug L.A."/>
            <person name="Thomas B.C."/>
            <person name="Sharon I."/>
            <person name="Castelle C.J."/>
            <person name="Singh A."/>
            <person name="Wilkins M.J."/>
            <person name="Williams K.H."/>
            <person name="Banfield J.F."/>
        </authorList>
    </citation>
    <scope>NUCLEOTIDE SEQUENCE [LARGE SCALE GENOMIC DNA]</scope>
</reference>
<dbReference type="GO" id="GO:0071555">
    <property type="term" value="P:cell wall organization"/>
    <property type="evidence" value="ECO:0007669"/>
    <property type="project" value="UniProtKB-KW"/>
</dbReference>
<keyword evidence="7 8" id="KW-0479">Metal-binding</keyword>
<feature type="transmembrane region" description="Helical" evidence="7">
    <location>
        <begin position="98"/>
        <end position="116"/>
    </location>
</feature>
<sequence length="345" mass="38933">MAFLLGILIASFLLNGILFIPFINLLYKLKFQRQIQKTKDAFEKPTPIFDRFNSKKAGIPVGGGFLIIVTTTLLLIISFILLYYFWVPITSLYPNMAAEIKILLFSFISFGILGFYDDLKKTFVSREKKFFGLRLRHKLILEIILALIISFWLYTDLKIDFIHIPILGIWYLGWLIVPFSAFVITAFANAYNITDGLDGLASGLLMISLFAFWVISSSILDTPISLFIAIWLGGIIAFLYFNVQPARIFLGDVGALSFGATLATIGLMEGKIFSLIIIGGLFVAEVGSSLVQLLGKYYLKRKIFSVAPIHLWLEYHNWEESKVVMRAWLAGIMLAVIGLWLALIK</sequence>
<keyword evidence="7" id="KW-0131">Cell cycle</keyword>
<evidence type="ECO:0000256" key="2">
    <source>
        <dbReference type="ARBA" id="ARBA00005583"/>
    </source>
</evidence>
<evidence type="ECO:0000256" key="3">
    <source>
        <dbReference type="ARBA" id="ARBA00022679"/>
    </source>
</evidence>
<evidence type="ECO:0000313" key="10">
    <source>
        <dbReference type="Proteomes" id="UP000034539"/>
    </source>
</evidence>
<feature type="transmembrane region" description="Helical" evidence="7">
    <location>
        <begin position="6"/>
        <end position="27"/>
    </location>
</feature>
<name>A0A0G0T993_9BACT</name>
<accession>A0A0G0T993</accession>
<feature type="transmembrane region" description="Helical" evidence="7">
    <location>
        <begin position="61"/>
        <end position="86"/>
    </location>
</feature>
<comment type="subcellular location">
    <subcellularLocation>
        <location evidence="7">Cell membrane</location>
        <topology evidence="7">Multi-pass membrane protein</topology>
    </subcellularLocation>
    <subcellularLocation>
        <location evidence="1">Membrane</location>
        <topology evidence="1">Multi-pass membrane protein</topology>
    </subcellularLocation>
</comment>
<comment type="similarity">
    <text evidence="2 7">Belongs to the glycosyltransferase 4 family. MraY subfamily.</text>
</comment>
<evidence type="ECO:0000256" key="8">
    <source>
        <dbReference type="PIRSR" id="PIRSR600715-1"/>
    </source>
</evidence>
<dbReference type="AlphaFoldDB" id="A0A0G0T993"/>
<dbReference type="PROSITE" id="PS01348">
    <property type="entry name" value="MRAY_2"/>
    <property type="match status" value="1"/>
</dbReference>
<proteinExistence type="inferred from homology"/>
<dbReference type="InterPro" id="IPR018480">
    <property type="entry name" value="PNAcMuramoyl-5peptid_Trfase_CS"/>
</dbReference>
<dbReference type="GO" id="GO:0008360">
    <property type="term" value="P:regulation of cell shape"/>
    <property type="evidence" value="ECO:0007669"/>
    <property type="project" value="UniProtKB-KW"/>
</dbReference>
<dbReference type="HAMAP" id="MF_00038">
    <property type="entry name" value="MraY"/>
    <property type="match status" value="1"/>
</dbReference>
<feature type="binding site" evidence="8">
    <location>
        <position position="192"/>
    </location>
    <ligand>
        <name>Mg(2+)</name>
        <dbReference type="ChEBI" id="CHEBI:18420"/>
    </ligand>
</feature>
<feature type="transmembrane region" description="Helical" evidence="7">
    <location>
        <begin position="222"/>
        <end position="241"/>
    </location>
</feature>
<evidence type="ECO:0000256" key="1">
    <source>
        <dbReference type="ARBA" id="ARBA00004141"/>
    </source>
</evidence>
<evidence type="ECO:0000256" key="7">
    <source>
        <dbReference type="HAMAP-Rule" id="MF_00038"/>
    </source>
</evidence>
<keyword evidence="5 7" id="KW-1133">Transmembrane helix</keyword>
<feature type="transmembrane region" description="Helical" evidence="7">
    <location>
        <begin position="137"/>
        <end position="155"/>
    </location>
</feature>
<feature type="transmembrane region" description="Helical" evidence="7">
    <location>
        <begin position="199"/>
        <end position="216"/>
    </location>
</feature>
<dbReference type="GO" id="GO:0046872">
    <property type="term" value="F:metal ion binding"/>
    <property type="evidence" value="ECO:0007669"/>
    <property type="project" value="UniProtKB-KW"/>
</dbReference>
<evidence type="ECO:0000256" key="5">
    <source>
        <dbReference type="ARBA" id="ARBA00022989"/>
    </source>
</evidence>
<dbReference type="Pfam" id="PF00953">
    <property type="entry name" value="Glycos_transf_4"/>
    <property type="match status" value="1"/>
</dbReference>
<keyword evidence="7 8" id="KW-0460">Magnesium</keyword>
<dbReference type="GO" id="GO:0008963">
    <property type="term" value="F:phospho-N-acetylmuramoyl-pentapeptide-transferase activity"/>
    <property type="evidence" value="ECO:0007669"/>
    <property type="project" value="UniProtKB-UniRule"/>
</dbReference>
<dbReference type="InterPro" id="IPR003524">
    <property type="entry name" value="PNAcMuramoyl-5peptid_Trfase"/>
</dbReference>
<organism evidence="9 10">
    <name type="scientific">Candidatus Gottesmanbacteria bacterium GW2011_GWC2_39_8</name>
    <dbReference type="NCBI Taxonomy" id="1618450"/>
    <lineage>
        <taxon>Bacteria</taxon>
        <taxon>Candidatus Gottesmaniibacteriota</taxon>
    </lineage>
</organism>
<dbReference type="InterPro" id="IPR000715">
    <property type="entry name" value="Glycosyl_transferase_4"/>
</dbReference>
<dbReference type="EMBL" id="LBXN01000001">
    <property type="protein sequence ID" value="KKR34447.1"/>
    <property type="molecule type" value="Genomic_DNA"/>
</dbReference>
<keyword evidence="7" id="KW-0133">Cell shape</keyword>
<dbReference type="PANTHER" id="PTHR22926:SF5">
    <property type="entry name" value="PHOSPHO-N-ACETYLMURAMOYL-PENTAPEPTIDE-TRANSFERASE HOMOLOG"/>
    <property type="match status" value="1"/>
</dbReference>
<keyword evidence="7" id="KW-0132">Cell division</keyword>
<feature type="transmembrane region" description="Helical" evidence="7">
    <location>
        <begin position="161"/>
        <end position="187"/>
    </location>
</feature>
<keyword evidence="7" id="KW-1003">Cell membrane</keyword>
<keyword evidence="7" id="KW-0961">Cell wall biogenesis/degradation</keyword>
<dbReference type="GO" id="GO:0051992">
    <property type="term" value="F:UDP-N-acetylmuramoyl-L-alanyl-D-glutamyl-meso-2,6-diaminopimelyl-D-alanyl-D-alanine:undecaprenyl-phosphate transferase activity"/>
    <property type="evidence" value="ECO:0007669"/>
    <property type="project" value="RHEA"/>
</dbReference>
<dbReference type="GO" id="GO:0005886">
    <property type="term" value="C:plasma membrane"/>
    <property type="evidence" value="ECO:0007669"/>
    <property type="project" value="UniProtKB-SubCell"/>
</dbReference>
<gene>
    <name evidence="7" type="primary">mraY</name>
    <name evidence="9" type="ORF">UT63_C0001G0014</name>
</gene>
<dbReference type="PANTHER" id="PTHR22926">
    <property type="entry name" value="PHOSPHO-N-ACETYLMURAMOYL-PENTAPEPTIDE-TRANSFERASE"/>
    <property type="match status" value="1"/>
</dbReference>
<evidence type="ECO:0000313" key="9">
    <source>
        <dbReference type="EMBL" id="KKR34447.1"/>
    </source>
</evidence>
<feature type="transmembrane region" description="Helical" evidence="7">
    <location>
        <begin position="323"/>
        <end position="343"/>
    </location>
</feature>
<dbReference type="UniPathway" id="UPA00219"/>
<dbReference type="GO" id="GO:0051301">
    <property type="term" value="P:cell division"/>
    <property type="evidence" value="ECO:0007669"/>
    <property type="project" value="UniProtKB-KW"/>
</dbReference>
<dbReference type="Proteomes" id="UP000034539">
    <property type="component" value="Unassembled WGS sequence"/>
</dbReference>
<comment type="catalytic activity">
    <reaction evidence="7">
        <text>UDP-N-acetyl-alpha-D-muramoyl-L-alanyl-gamma-D-glutamyl-meso-2,6-diaminopimeloyl-D-alanyl-D-alanine + di-trans,octa-cis-undecaprenyl phosphate = di-trans,octa-cis-undecaprenyl diphospho-N-acetyl-alpha-D-muramoyl-L-alanyl-D-glutamyl-meso-2,6-diaminopimeloyl-D-alanyl-D-alanine + UMP</text>
        <dbReference type="Rhea" id="RHEA:28386"/>
        <dbReference type="ChEBI" id="CHEBI:57865"/>
        <dbReference type="ChEBI" id="CHEBI:60392"/>
        <dbReference type="ChEBI" id="CHEBI:61386"/>
        <dbReference type="ChEBI" id="CHEBI:61387"/>
        <dbReference type="EC" id="2.7.8.13"/>
    </reaction>
</comment>
<evidence type="ECO:0000256" key="4">
    <source>
        <dbReference type="ARBA" id="ARBA00022692"/>
    </source>
</evidence>